<comment type="subcellular location">
    <subcellularLocation>
        <location evidence="1">Cytoplasm</location>
    </subcellularLocation>
</comment>
<comment type="catalytic activity">
    <reaction evidence="12">
        <text>tRNA(Asn) + L-asparagine + ATP = L-asparaginyl-tRNA(Asn) + AMP + diphosphate + H(+)</text>
        <dbReference type="Rhea" id="RHEA:11180"/>
        <dbReference type="Rhea" id="RHEA-COMP:9659"/>
        <dbReference type="Rhea" id="RHEA-COMP:9674"/>
        <dbReference type="ChEBI" id="CHEBI:15378"/>
        <dbReference type="ChEBI" id="CHEBI:30616"/>
        <dbReference type="ChEBI" id="CHEBI:33019"/>
        <dbReference type="ChEBI" id="CHEBI:58048"/>
        <dbReference type="ChEBI" id="CHEBI:78442"/>
        <dbReference type="ChEBI" id="CHEBI:78515"/>
        <dbReference type="ChEBI" id="CHEBI:456215"/>
        <dbReference type="EC" id="6.1.1.22"/>
    </reaction>
</comment>
<feature type="coiled-coil region" evidence="13">
    <location>
        <begin position="73"/>
        <end position="112"/>
    </location>
</feature>
<dbReference type="GO" id="GO:0006421">
    <property type="term" value="P:asparaginyl-tRNA aminoacylation"/>
    <property type="evidence" value="ECO:0007669"/>
    <property type="project" value="InterPro"/>
</dbReference>
<dbReference type="CDD" id="cd04323">
    <property type="entry name" value="AsnRS_cyto_like_N"/>
    <property type="match status" value="1"/>
</dbReference>
<evidence type="ECO:0000313" key="15">
    <source>
        <dbReference type="EMBL" id="KAA0187046.1"/>
    </source>
</evidence>
<evidence type="ECO:0000256" key="6">
    <source>
        <dbReference type="ARBA" id="ARBA00022741"/>
    </source>
</evidence>
<proteinExistence type="inferred from homology"/>
<dbReference type="InterPro" id="IPR006195">
    <property type="entry name" value="aa-tRNA-synth_II"/>
</dbReference>
<evidence type="ECO:0000256" key="8">
    <source>
        <dbReference type="ARBA" id="ARBA00022917"/>
    </source>
</evidence>
<evidence type="ECO:0000256" key="12">
    <source>
        <dbReference type="ARBA" id="ARBA00047844"/>
    </source>
</evidence>
<dbReference type="Gene3D" id="3.30.1910.20">
    <property type="entry name" value="asparaginyl-tRNA synthetase, N-terminal domain"/>
    <property type="match status" value="1"/>
</dbReference>
<dbReference type="EMBL" id="LUCM01009396">
    <property type="protein sequence ID" value="KAA0187046.1"/>
    <property type="molecule type" value="Genomic_DNA"/>
</dbReference>
<keyword evidence="13" id="KW-0175">Coiled coil</keyword>
<dbReference type="OrthoDB" id="1931232at2759"/>
<feature type="domain" description="Aminoacyl-transfer RNA synthetases class-II family profile" evidence="14">
    <location>
        <begin position="265"/>
        <end position="552"/>
    </location>
</feature>
<evidence type="ECO:0000256" key="13">
    <source>
        <dbReference type="SAM" id="Coils"/>
    </source>
</evidence>
<keyword evidence="9 15" id="KW-0030">Aminoacyl-tRNA synthetase</keyword>
<gene>
    <name evidence="15" type="ORF">FBUS_02004</name>
</gene>
<keyword evidence="6" id="KW-0547">Nucleotide-binding</keyword>
<dbReference type="GO" id="GO:0005737">
    <property type="term" value="C:cytoplasm"/>
    <property type="evidence" value="ECO:0007669"/>
    <property type="project" value="UniProtKB-SubCell"/>
</dbReference>
<reference evidence="15" key="1">
    <citation type="submission" date="2019-05" db="EMBL/GenBank/DDBJ databases">
        <title>Annotation for the trematode Fasciolopsis buski.</title>
        <authorList>
            <person name="Choi Y.-J."/>
        </authorList>
    </citation>
    <scope>NUCLEOTIDE SEQUENCE</scope>
    <source>
        <strain evidence="15">HT</strain>
        <tissue evidence="15">Whole worm</tissue>
    </source>
</reference>
<comment type="similarity">
    <text evidence="2">Belongs to the class-II aminoacyl-tRNA synthetase family.</text>
</comment>
<dbReference type="PROSITE" id="PS50862">
    <property type="entry name" value="AA_TRNA_LIGASE_II"/>
    <property type="match status" value="1"/>
</dbReference>
<dbReference type="InterPro" id="IPR004364">
    <property type="entry name" value="Aa-tRNA-synt_II"/>
</dbReference>
<evidence type="ECO:0000256" key="2">
    <source>
        <dbReference type="ARBA" id="ARBA00008226"/>
    </source>
</evidence>
<evidence type="ECO:0000256" key="9">
    <source>
        <dbReference type="ARBA" id="ARBA00023146"/>
    </source>
</evidence>
<dbReference type="SUPFAM" id="SSF55681">
    <property type="entry name" value="Class II aaRS and biotin synthetases"/>
    <property type="match status" value="1"/>
</dbReference>
<dbReference type="Pfam" id="PF00152">
    <property type="entry name" value="tRNA-synt_2"/>
    <property type="match status" value="1"/>
</dbReference>
<keyword evidence="4" id="KW-0963">Cytoplasm</keyword>
<dbReference type="Gene3D" id="2.40.50.140">
    <property type="entry name" value="Nucleic acid-binding proteins"/>
    <property type="match status" value="1"/>
</dbReference>
<evidence type="ECO:0000313" key="16">
    <source>
        <dbReference type="Proteomes" id="UP000728185"/>
    </source>
</evidence>
<dbReference type="InterPro" id="IPR048952">
    <property type="entry name" value="AsnRS_N"/>
</dbReference>
<keyword evidence="8" id="KW-0648">Protein biosynthesis</keyword>
<dbReference type="PANTHER" id="PTHR22594">
    <property type="entry name" value="ASPARTYL/LYSYL-TRNA SYNTHETASE"/>
    <property type="match status" value="1"/>
</dbReference>
<dbReference type="GO" id="GO:0003676">
    <property type="term" value="F:nucleic acid binding"/>
    <property type="evidence" value="ECO:0007669"/>
    <property type="project" value="InterPro"/>
</dbReference>
<dbReference type="FunFam" id="3.30.930.10:FF:000040">
    <property type="entry name" value="Asparagine--tRNA ligase, cytoplasmic"/>
    <property type="match status" value="1"/>
</dbReference>
<dbReference type="Proteomes" id="UP000728185">
    <property type="component" value="Unassembled WGS sequence"/>
</dbReference>
<evidence type="ECO:0000259" key="14">
    <source>
        <dbReference type="PROSITE" id="PS50862"/>
    </source>
</evidence>
<dbReference type="AlphaFoldDB" id="A0A8E0VFP2"/>
<dbReference type="Gene3D" id="3.30.930.10">
    <property type="entry name" value="Bira Bifunctional Protein, Domain 2"/>
    <property type="match status" value="1"/>
</dbReference>
<dbReference type="PANTHER" id="PTHR22594:SF16">
    <property type="entry name" value="ASPARAGINE--TRNA LIGASE, CYTOPLASMIC"/>
    <property type="match status" value="1"/>
</dbReference>
<dbReference type="GO" id="GO:0005524">
    <property type="term" value="F:ATP binding"/>
    <property type="evidence" value="ECO:0007669"/>
    <property type="project" value="UniProtKB-KW"/>
</dbReference>
<evidence type="ECO:0000256" key="7">
    <source>
        <dbReference type="ARBA" id="ARBA00022840"/>
    </source>
</evidence>
<organism evidence="15 16">
    <name type="scientific">Fasciolopsis buskii</name>
    <dbReference type="NCBI Taxonomy" id="27845"/>
    <lineage>
        <taxon>Eukaryota</taxon>
        <taxon>Metazoa</taxon>
        <taxon>Spiralia</taxon>
        <taxon>Lophotrochozoa</taxon>
        <taxon>Platyhelminthes</taxon>
        <taxon>Trematoda</taxon>
        <taxon>Digenea</taxon>
        <taxon>Plagiorchiida</taxon>
        <taxon>Echinostomata</taxon>
        <taxon>Echinostomatoidea</taxon>
        <taxon>Fasciolidae</taxon>
        <taxon>Fasciolopsis</taxon>
    </lineage>
</organism>
<accession>A0A8E0VFP2</accession>
<keyword evidence="5" id="KW-0436">Ligase</keyword>
<dbReference type="GO" id="GO:0004816">
    <property type="term" value="F:asparagine-tRNA ligase activity"/>
    <property type="evidence" value="ECO:0007669"/>
    <property type="project" value="UniProtKB-EC"/>
</dbReference>
<dbReference type="Pfam" id="PF01336">
    <property type="entry name" value="tRNA_anti-codon"/>
    <property type="match status" value="1"/>
</dbReference>
<evidence type="ECO:0000256" key="3">
    <source>
        <dbReference type="ARBA" id="ARBA00012816"/>
    </source>
</evidence>
<dbReference type="CDD" id="cd00776">
    <property type="entry name" value="AsxRS_core"/>
    <property type="match status" value="1"/>
</dbReference>
<evidence type="ECO:0000256" key="1">
    <source>
        <dbReference type="ARBA" id="ARBA00004496"/>
    </source>
</evidence>
<protein>
    <recommendedName>
        <fullName evidence="11">Asparagine--tRNA ligase, cytoplasmic</fullName>
        <ecNumber evidence="3">6.1.1.22</ecNumber>
    </recommendedName>
    <alternativeName>
        <fullName evidence="10">Asparaginyl-tRNA synthetase</fullName>
    </alternativeName>
</protein>
<evidence type="ECO:0000256" key="5">
    <source>
        <dbReference type="ARBA" id="ARBA00022598"/>
    </source>
</evidence>
<evidence type="ECO:0000256" key="10">
    <source>
        <dbReference type="ARBA" id="ARBA00029886"/>
    </source>
</evidence>
<dbReference type="InterPro" id="IPR045864">
    <property type="entry name" value="aa-tRNA-synth_II/BPL/LPL"/>
</dbReference>
<dbReference type="PRINTS" id="PR01042">
    <property type="entry name" value="TRNASYNTHASP"/>
</dbReference>
<evidence type="ECO:0000256" key="4">
    <source>
        <dbReference type="ARBA" id="ARBA00022490"/>
    </source>
</evidence>
<keyword evidence="16" id="KW-1185">Reference proteome</keyword>
<sequence length="560" mass="63213">MIQSYKVWLFVPSVFSEIYTSEKQGCDNTGKGTVDSPLRTVLQALIRLHGKVEADTRIWVDGAGDEKWDLVSKTKLKKTMKIYTAEMKKAEKEKATKEANEAQSAAALAEAASIKLTLDPSLPKPVVCKIRDLKQNLSKRVCVYGWAHRIRRQGRTLMFIILRDGTGFLQCVLSDNLCRTIDAIQLSPESTIGVYGVINRVPEGKAAPGNVELQADYWELIGKAPAGGVDDVCNVDSDVDVLLDNRHLVLRGDKTSRIIRAVSIITGAFRAHYLDRGYTEVHPPTFVQTQVEGGSTLFSLNYFGETAYLSQSSQLYLETCVPALGDCYCITRSYRAEKSRTRRHLSEYNHVEAECPFINFDGLLDRIEDLVIDVSERVMKQAGDLIHEINPDFFPPKGPFKRLRYEEAIKMLKKLGITKEDLTSFEFGDDIPEAQERRLIDQIGEPVLLTHFPAGMKAFYMLRTDGDPRLTDSVDLLVPGVGEIVGGSMRMTELDQLMDGYKREGIDPTPYYWYTDQRRFGTFPHGGYGLGLERFCTWILGQFHIRDVCLYPRFTSRCKP</sequence>
<dbReference type="InterPro" id="IPR002312">
    <property type="entry name" value="Asp/Asn-tRNA-synth_IIb"/>
</dbReference>
<comment type="caution">
    <text evidence="15">The sequence shown here is derived from an EMBL/GenBank/DDBJ whole genome shotgun (WGS) entry which is preliminary data.</text>
</comment>
<dbReference type="SUPFAM" id="SSF50249">
    <property type="entry name" value="Nucleic acid-binding proteins"/>
    <property type="match status" value="1"/>
</dbReference>
<dbReference type="EC" id="6.1.1.22" evidence="3"/>
<name>A0A8E0VFP2_9TREM</name>
<evidence type="ECO:0000256" key="11">
    <source>
        <dbReference type="ARBA" id="ARBA00039867"/>
    </source>
</evidence>
<dbReference type="Pfam" id="PF20917">
    <property type="entry name" value="AsnRS_N"/>
    <property type="match status" value="1"/>
</dbReference>
<dbReference type="InterPro" id="IPR004522">
    <property type="entry name" value="Asn-tRNA-ligase"/>
</dbReference>
<keyword evidence="7" id="KW-0067">ATP-binding</keyword>
<dbReference type="NCBIfam" id="TIGR00457">
    <property type="entry name" value="asnS"/>
    <property type="match status" value="1"/>
</dbReference>
<dbReference type="InterPro" id="IPR012340">
    <property type="entry name" value="NA-bd_OB-fold"/>
</dbReference>
<dbReference type="InterPro" id="IPR004365">
    <property type="entry name" value="NA-bd_OB_tRNA"/>
</dbReference>